<proteinExistence type="predicted"/>
<dbReference type="EMBL" id="GGEC01023727">
    <property type="protein sequence ID" value="MBX04211.1"/>
    <property type="molecule type" value="Transcribed_RNA"/>
</dbReference>
<protein>
    <submittedName>
        <fullName evidence="1">Uncharacterized protein</fullName>
    </submittedName>
</protein>
<accession>A0A2P2KEU2</accession>
<reference evidence="1" key="1">
    <citation type="submission" date="2018-02" db="EMBL/GenBank/DDBJ databases">
        <title>Rhizophora mucronata_Transcriptome.</title>
        <authorList>
            <person name="Meera S.P."/>
            <person name="Sreeshan A."/>
            <person name="Augustine A."/>
        </authorList>
    </citation>
    <scope>NUCLEOTIDE SEQUENCE</scope>
    <source>
        <tissue evidence="1">Leaf</tissue>
    </source>
</reference>
<name>A0A2P2KEU2_RHIMU</name>
<organism evidence="1">
    <name type="scientific">Rhizophora mucronata</name>
    <name type="common">Asiatic mangrove</name>
    <dbReference type="NCBI Taxonomy" id="61149"/>
    <lineage>
        <taxon>Eukaryota</taxon>
        <taxon>Viridiplantae</taxon>
        <taxon>Streptophyta</taxon>
        <taxon>Embryophyta</taxon>
        <taxon>Tracheophyta</taxon>
        <taxon>Spermatophyta</taxon>
        <taxon>Magnoliopsida</taxon>
        <taxon>eudicotyledons</taxon>
        <taxon>Gunneridae</taxon>
        <taxon>Pentapetalae</taxon>
        <taxon>rosids</taxon>
        <taxon>fabids</taxon>
        <taxon>Malpighiales</taxon>
        <taxon>Rhizophoraceae</taxon>
        <taxon>Rhizophora</taxon>
    </lineage>
</organism>
<dbReference type="AlphaFoldDB" id="A0A2P2KEU2"/>
<evidence type="ECO:0000313" key="1">
    <source>
        <dbReference type="EMBL" id="MBX04211.1"/>
    </source>
</evidence>
<sequence>MFVIIPISSQYLGVQKRLLKKEKAANLLMFVRIKSKPSLDILHISG</sequence>